<dbReference type="GO" id="GO:0005525">
    <property type="term" value="F:GTP binding"/>
    <property type="evidence" value="ECO:0007669"/>
    <property type="project" value="UniProtKB-KW"/>
</dbReference>
<dbReference type="Proteomes" id="UP001151699">
    <property type="component" value="Chromosome B"/>
</dbReference>
<dbReference type="SUPFAM" id="SSF52540">
    <property type="entry name" value="P-loop containing nucleoside triphosphate hydrolases"/>
    <property type="match status" value="1"/>
</dbReference>
<evidence type="ECO:0000313" key="3">
    <source>
        <dbReference type="EMBL" id="KAJ6643759.1"/>
    </source>
</evidence>
<organism evidence="3 4">
    <name type="scientific">Pseudolycoriella hygida</name>
    <dbReference type="NCBI Taxonomy" id="35572"/>
    <lineage>
        <taxon>Eukaryota</taxon>
        <taxon>Metazoa</taxon>
        <taxon>Ecdysozoa</taxon>
        <taxon>Arthropoda</taxon>
        <taxon>Hexapoda</taxon>
        <taxon>Insecta</taxon>
        <taxon>Pterygota</taxon>
        <taxon>Neoptera</taxon>
        <taxon>Endopterygota</taxon>
        <taxon>Diptera</taxon>
        <taxon>Nematocera</taxon>
        <taxon>Sciaroidea</taxon>
        <taxon>Sciaridae</taxon>
        <taxon>Pseudolycoriella</taxon>
    </lineage>
</organism>
<dbReference type="GO" id="GO:0035006">
    <property type="term" value="P:melanization defense response"/>
    <property type="evidence" value="ECO:0007669"/>
    <property type="project" value="UniProtKB-ARBA"/>
</dbReference>
<dbReference type="InterPro" id="IPR003578">
    <property type="entry name" value="Small_GTPase_Rho"/>
</dbReference>
<evidence type="ECO:0000256" key="1">
    <source>
        <dbReference type="ARBA" id="ARBA00022741"/>
    </source>
</evidence>
<keyword evidence="2" id="KW-0342">GTP-binding</keyword>
<feature type="non-terminal residue" evidence="3">
    <location>
        <position position="231"/>
    </location>
</feature>
<dbReference type="GO" id="GO:0022412">
    <property type="term" value="P:cellular process involved in reproduction in multicellular organism"/>
    <property type="evidence" value="ECO:0007669"/>
    <property type="project" value="UniProtKB-ARBA"/>
</dbReference>
<name>A0A9Q0N572_9DIPT</name>
<dbReference type="PANTHER" id="PTHR24072">
    <property type="entry name" value="RHO FAMILY GTPASE"/>
    <property type="match status" value="1"/>
</dbReference>
<dbReference type="OrthoDB" id="8830751at2759"/>
<dbReference type="GO" id="GO:0003006">
    <property type="term" value="P:developmental process involved in reproduction"/>
    <property type="evidence" value="ECO:0007669"/>
    <property type="project" value="UniProtKB-ARBA"/>
</dbReference>
<dbReference type="SMART" id="SM00174">
    <property type="entry name" value="RHO"/>
    <property type="match status" value="1"/>
</dbReference>
<proteinExistence type="predicted"/>
<dbReference type="SMART" id="SM00173">
    <property type="entry name" value="RAS"/>
    <property type="match status" value="1"/>
</dbReference>
<dbReference type="GO" id="GO:0001667">
    <property type="term" value="P:ameboidal-type cell migration"/>
    <property type="evidence" value="ECO:0007669"/>
    <property type="project" value="UniProtKB-ARBA"/>
</dbReference>
<dbReference type="GO" id="GO:0035099">
    <property type="term" value="P:hemocyte migration"/>
    <property type="evidence" value="ECO:0007669"/>
    <property type="project" value="UniProtKB-ARBA"/>
</dbReference>
<dbReference type="InterPro" id="IPR001806">
    <property type="entry name" value="Small_GTPase"/>
</dbReference>
<dbReference type="Gene3D" id="3.40.50.300">
    <property type="entry name" value="P-loop containing nucleotide triphosphate hydrolases"/>
    <property type="match status" value="1"/>
</dbReference>
<dbReference type="Pfam" id="PF00071">
    <property type="entry name" value="Ras"/>
    <property type="match status" value="1"/>
</dbReference>
<comment type="caution">
    <text evidence="3">The sequence shown here is derived from an EMBL/GenBank/DDBJ whole genome shotgun (WGS) entry which is preliminary data.</text>
</comment>
<evidence type="ECO:0000313" key="4">
    <source>
        <dbReference type="Proteomes" id="UP001151699"/>
    </source>
</evidence>
<dbReference type="GO" id="GO:0007264">
    <property type="term" value="P:small GTPase-mediated signal transduction"/>
    <property type="evidence" value="ECO:0007669"/>
    <property type="project" value="InterPro"/>
</dbReference>
<evidence type="ECO:0000256" key="2">
    <source>
        <dbReference type="ARBA" id="ARBA00023134"/>
    </source>
</evidence>
<dbReference type="InterPro" id="IPR005225">
    <property type="entry name" value="Small_GTP-bd"/>
</dbReference>
<dbReference type="GO" id="GO:0003924">
    <property type="term" value="F:GTPase activity"/>
    <property type="evidence" value="ECO:0007669"/>
    <property type="project" value="InterPro"/>
</dbReference>
<keyword evidence="1" id="KW-0547">Nucleotide-binding</keyword>
<dbReference type="PRINTS" id="PR00449">
    <property type="entry name" value="RASTRNSFRMNG"/>
</dbReference>
<keyword evidence="4" id="KW-1185">Reference proteome</keyword>
<dbReference type="NCBIfam" id="TIGR00231">
    <property type="entry name" value="small_GTP"/>
    <property type="match status" value="1"/>
</dbReference>
<sequence>ITSIDGIREDNKYVGHNRHTSLYIRKHVRQKVNNILCVRYSEMDKFLNLVIIGEPMVGKTSLFRSYKKQCSDCKTHSPTVYDIQESELVLDGVRRSIRLYDTGGQEDYDRLRILTYNLADVFILCFSMNCRSALLHICRRWYYQLLPYPSKPIILVGTKCDVQGPDTVDVDEAKAVAKKIRANRFLMCSAKDFYNINEVIYAAVRSMDPKKDEESPKSFAKIRKFFNRKSE</sequence>
<reference evidence="3" key="1">
    <citation type="submission" date="2022-07" db="EMBL/GenBank/DDBJ databases">
        <authorList>
            <person name="Trinca V."/>
            <person name="Uliana J.V.C."/>
            <person name="Torres T.T."/>
            <person name="Ward R.J."/>
            <person name="Monesi N."/>
        </authorList>
    </citation>
    <scope>NUCLEOTIDE SEQUENCE</scope>
    <source>
        <strain evidence="3">HSMRA1968</strain>
        <tissue evidence="3">Whole embryos</tissue>
    </source>
</reference>
<dbReference type="SMART" id="SM00175">
    <property type="entry name" value="RAB"/>
    <property type="match status" value="1"/>
</dbReference>
<dbReference type="PROSITE" id="PS51421">
    <property type="entry name" value="RAS"/>
    <property type="match status" value="1"/>
</dbReference>
<dbReference type="AlphaFoldDB" id="A0A9Q0N572"/>
<dbReference type="CDD" id="cd00157">
    <property type="entry name" value="Rho"/>
    <property type="match status" value="1"/>
</dbReference>
<gene>
    <name evidence="3" type="primary">RhoL_1</name>
    <name evidence="3" type="ORF">Bhyg_08724</name>
</gene>
<dbReference type="PROSITE" id="PS51419">
    <property type="entry name" value="RAB"/>
    <property type="match status" value="1"/>
</dbReference>
<dbReference type="PROSITE" id="PS51420">
    <property type="entry name" value="RHO"/>
    <property type="match status" value="1"/>
</dbReference>
<dbReference type="InterPro" id="IPR027417">
    <property type="entry name" value="P-loop_NTPase"/>
</dbReference>
<protein>
    <submittedName>
        <fullName evidence="3">Ras-like GTP-binding protein RhoL</fullName>
    </submittedName>
</protein>
<accession>A0A9Q0N572</accession>
<dbReference type="EMBL" id="WJQU01000002">
    <property type="protein sequence ID" value="KAJ6643759.1"/>
    <property type="molecule type" value="Genomic_DNA"/>
</dbReference>